<sequence length="174" mass="19611">MEASPFTGALTVPHDGVLLRVPCGELKQRSAFKVGVGAPRHLQFAIKLGEDFSSQAAVLKIVPHSKWPKLREWLLEHPDCNEPAIGSKRKAPQRCEQSSAIDDDSDVLDEGVAGRKPRVGKGCIDRFIESKYLNETSYWMQKLGSRHCRTCESYNERGEYEERDKLRTVNAELN</sequence>
<feature type="region of interest" description="Disordered" evidence="1">
    <location>
        <begin position="84"/>
        <end position="113"/>
    </location>
</feature>
<organism evidence="2 3">
    <name type="scientific">Prymnesium parvum</name>
    <name type="common">Toxic golden alga</name>
    <dbReference type="NCBI Taxonomy" id="97485"/>
    <lineage>
        <taxon>Eukaryota</taxon>
        <taxon>Haptista</taxon>
        <taxon>Haptophyta</taxon>
        <taxon>Prymnesiophyceae</taxon>
        <taxon>Prymnesiales</taxon>
        <taxon>Prymnesiaceae</taxon>
        <taxon>Prymnesium</taxon>
    </lineage>
</organism>
<protein>
    <submittedName>
        <fullName evidence="2">Uncharacterized protein</fullName>
    </submittedName>
</protein>
<gene>
    <name evidence="2" type="ORF">AB1Y20_006262</name>
</gene>
<name>A0AB34J282_PRYPA</name>
<proteinExistence type="predicted"/>
<keyword evidence="3" id="KW-1185">Reference proteome</keyword>
<dbReference type="EMBL" id="JBGBPQ010000014">
    <property type="protein sequence ID" value="KAL1511464.1"/>
    <property type="molecule type" value="Genomic_DNA"/>
</dbReference>
<reference evidence="2 3" key="1">
    <citation type="journal article" date="2024" name="Science">
        <title>Giant polyketide synthase enzymes in the biosynthesis of giant marine polyether toxins.</title>
        <authorList>
            <person name="Fallon T.R."/>
            <person name="Shende V.V."/>
            <person name="Wierzbicki I.H."/>
            <person name="Pendleton A.L."/>
            <person name="Watervoot N.F."/>
            <person name="Auber R.P."/>
            <person name="Gonzalez D.J."/>
            <person name="Wisecaver J.H."/>
            <person name="Moore B.S."/>
        </authorList>
    </citation>
    <scope>NUCLEOTIDE SEQUENCE [LARGE SCALE GENOMIC DNA]</scope>
    <source>
        <strain evidence="2 3">12B1</strain>
    </source>
</reference>
<comment type="caution">
    <text evidence="2">The sequence shown here is derived from an EMBL/GenBank/DDBJ whole genome shotgun (WGS) entry which is preliminary data.</text>
</comment>
<evidence type="ECO:0000256" key="1">
    <source>
        <dbReference type="SAM" id="MobiDB-lite"/>
    </source>
</evidence>
<evidence type="ECO:0000313" key="3">
    <source>
        <dbReference type="Proteomes" id="UP001515480"/>
    </source>
</evidence>
<dbReference type="Proteomes" id="UP001515480">
    <property type="component" value="Unassembled WGS sequence"/>
</dbReference>
<evidence type="ECO:0000313" key="2">
    <source>
        <dbReference type="EMBL" id="KAL1511464.1"/>
    </source>
</evidence>
<accession>A0AB34J282</accession>
<dbReference type="AlphaFoldDB" id="A0AB34J282"/>